<sequence>MQMTWLPSEPLEGIQELGFSSRHSQVRPASQQQTMGSWGRAAAMLQFFLLVLSFCRRLHQRRPEASERKETRTVNDIT</sequence>
<reference evidence="1" key="1">
    <citation type="journal article" date="2020" name="Stud. Mycol.">
        <title>101 Dothideomycetes genomes: a test case for predicting lifestyles and emergence of pathogens.</title>
        <authorList>
            <person name="Haridas S."/>
            <person name="Albert R."/>
            <person name="Binder M."/>
            <person name="Bloem J."/>
            <person name="Labutti K."/>
            <person name="Salamov A."/>
            <person name="Andreopoulos B."/>
            <person name="Baker S."/>
            <person name="Barry K."/>
            <person name="Bills G."/>
            <person name="Bluhm B."/>
            <person name="Cannon C."/>
            <person name="Castanera R."/>
            <person name="Culley D."/>
            <person name="Daum C."/>
            <person name="Ezra D."/>
            <person name="Gonzalez J."/>
            <person name="Henrissat B."/>
            <person name="Kuo A."/>
            <person name="Liang C."/>
            <person name="Lipzen A."/>
            <person name="Lutzoni F."/>
            <person name="Magnuson J."/>
            <person name="Mondo S."/>
            <person name="Nolan M."/>
            <person name="Ohm R."/>
            <person name="Pangilinan J."/>
            <person name="Park H.-J."/>
            <person name="Ramirez L."/>
            <person name="Alfaro M."/>
            <person name="Sun H."/>
            <person name="Tritt A."/>
            <person name="Yoshinaga Y."/>
            <person name="Zwiers L.-H."/>
            <person name="Turgeon B."/>
            <person name="Goodwin S."/>
            <person name="Spatafora J."/>
            <person name="Crous P."/>
            <person name="Grigoriev I."/>
        </authorList>
    </citation>
    <scope>NUCLEOTIDE SEQUENCE</scope>
    <source>
        <strain evidence="1">CBS 113979</strain>
    </source>
</reference>
<organism evidence="1 2">
    <name type="scientific">Aulographum hederae CBS 113979</name>
    <dbReference type="NCBI Taxonomy" id="1176131"/>
    <lineage>
        <taxon>Eukaryota</taxon>
        <taxon>Fungi</taxon>
        <taxon>Dikarya</taxon>
        <taxon>Ascomycota</taxon>
        <taxon>Pezizomycotina</taxon>
        <taxon>Dothideomycetes</taxon>
        <taxon>Pleosporomycetidae</taxon>
        <taxon>Aulographales</taxon>
        <taxon>Aulographaceae</taxon>
    </lineage>
</organism>
<dbReference type="EMBL" id="ML977141">
    <property type="protein sequence ID" value="KAF1990689.1"/>
    <property type="molecule type" value="Genomic_DNA"/>
</dbReference>
<gene>
    <name evidence="1" type="ORF">K402DRAFT_202086</name>
</gene>
<accession>A0A6G1HCE6</accession>
<evidence type="ECO:0000313" key="2">
    <source>
        <dbReference type="Proteomes" id="UP000800041"/>
    </source>
</evidence>
<protein>
    <submittedName>
        <fullName evidence="1">Uncharacterized protein</fullName>
    </submittedName>
</protein>
<proteinExistence type="predicted"/>
<keyword evidence="2" id="KW-1185">Reference proteome</keyword>
<name>A0A6G1HCE6_9PEZI</name>
<dbReference type="AlphaFoldDB" id="A0A6G1HCE6"/>
<evidence type="ECO:0000313" key="1">
    <source>
        <dbReference type="EMBL" id="KAF1990689.1"/>
    </source>
</evidence>
<dbReference type="Proteomes" id="UP000800041">
    <property type="component" value="Unassembled WGS sequence"/>
</dbReference>